<dbReference type="AlphaFoldDB" id="A0A7Y9ID54"/>
<organism evidence="2 3">
    <name type="scientific">Microlunatus parietis</name>
    <dbReference type="NCBI Taxonomy" id="682979"/>
    <lineage>
        <taxon>Bacteria</taxon>
        <taxon>Bacillati</taxon>
        <taxon>Actinomycetota</taxon>
        <taxon>Actinomycetes</taxon>
        <taxon>Propionibacteriales</taxon>
        <taxon>Propionibacteriaceae</taxon>
        <taxon>Microlunatus</taxon>
    </lineage>
</organism>
<evidence type="ECO:0000259" key="1">
    <source>
        <dbReference type="Pfam" id="PF13810"/>
    </source>
</evidence>
<dbReference type="RefSeq" id="WP_179756720.1">
    <property type="nucleotide sequence ID" value="NZ_JACCBU010000001.1"/>
</dbReference>
<name>A0A7Y9ID54_9ACTN</name>
<keyword evidence="3" id="KW-1185">Reference proteome</keyword>
<protein>
    <recommendedName>
        <fullName evidence="1">DUF4185 domain-containing protein</fullName>
    </recommendedName>
</protein>
<dbReference type="PROSITE" id="PS51318">
    <property type="entry name" value="TAT"/>
    <property type="match status" value="1"/>
</dbReference>
<dbReference type="InterPro" id="IPR025442">
    <property type="entry name" value="DUF4185"/>
</dbReference>
<dbReference type="EMBL" id="JACCBU010000001">
    <property type="protein sequence ID" value="NYE74423.1"/>
    <property type="molecule type" value="Genomic_DNA"/>
</dbReference>
<proteinExistence type="predicted"/>
<reference evidence="2 3" key="1">
    <citation type="submission" date="2020-07" db="EMBL/GenBank/DDBJ databases">
        <title>Sequencing the genomes of 1000 actinobacteria strains.</title>
        <authorList>
            <person name="Klenk H.-P."/>
        </authorList>
    </citation>
    <scope>NUCLEOTIDE SEQUENCE [LARGE SCALE GENOMIC DNA]</scope>
    <source>
        <strain evidence="2 3">DSM 22083</strain>
    </source>
</reference>
<sequence>MPPHPVHRAPHPISRRRLLGGAAAGLAGTGLAAGLVQPAAADEGSVIVDGVKITKVKNLTGPDITGKFGLHWVDLGAVARCPDGRSIYVFGDSFGPAWGENWRSPTALWSSTRNLATGVEFNGTPGGDWAKQLIPYEHGDEISTIIPSDVITIGNKIYLHAVVNQGFGNVIWSGIWVSKDNGENWEDSGARFPGAAYDKRWQLASWDIGADGWLYVYTSEFLRESTMILHRVRPWHITQPEKYQPWGKKNGRWRWGAEPTPLSDDIIGENSLRRFGDKWLHTWFDGPRYRIDCQVLDHPTQDLRTTPKFTMLHGTSWGNQDVNHLAQLYGSYIIPGSRLNDVHLTVSQWNTGDNSIYHVMQYRFEGLGHWADRA</sequence>
<accession>A0A7Y9ID54</accession>
<evidence type="ECO:0000313" key="3">
    <source>
        <dbReference type="Proteomes" id="UP000569914"/>
    </source>
</evidence>
<dbReference type="Proteomes" id="UP000569914">
    <property type="component" value="Unassembled WGS sequence"/>
</dbReference>
<feature type="domain" description="DUF4185" evidence="1">
    <location>
        <begin position="62"/>
        <end position="363"/>
    </location>
</feature>
<dbReference type="Pfam" id="PF13810">
    <property type="entry name" value="DUF4185"/>
    <property type="match status" value="1"/>
</dbReference>
<evidence type="ECO:0000313" key="2">
    <source>
        <dbReference type="EMBL" id="NYE74423.1"/>
    </source>
</evidence>
<comment type="caution">
    <text evidence="2">The sequence shown here is derived from an EMBL/GenBank/DDBJ whole genome shotgun (WGS) entry which is preliminary data.</text>
</comment>
<dbReference type="InterPro" id="IPR006311">
    <property type="entry name" value="TAT_signal"/>
</dbReference>
<gene>
    <name evidence="2" type="ORF">BKA15_005752</name>
</gene>